<dbReference type="PANTHER" id="PTHR34148:SF1">
    <property type="entry name" value="ADENOSYLCOBINAMIDE-GDP RIBAZOLETRANSFERASE"/>
    <property type="match status" value="1"/>
</dbReference>
<evidence type="ECO:0000256" key="18">
    <source>
        <dbReference type="ARBA" id="ARBA00049504"/>
    </source>
</evidence>
<keyword evidence="11 19" id="KW-0460">Magnesium</keyword>
<reference evidence="20 21" key="1">
    <citation type="submission" date="2017-02" db="EMBL/GenBank/DDBJ databases">
        <authorList>
            <person name="Peterson S.W."/>
        </authorList>
    </citation>
    <scope>NUCLEOTIDE SEQUENCE [LARGE SCALE GENOMIC DNA]</scope>
    <source>
        <strain evidence="20 21">DSM 15102</strain>
    </source>
</reference>
<gene>
    <name evidence="19" type="primary">cobS</name>
    <name evidence="20" type="ORF">SAMN02745973_01431</name>
</gene>
<comment type="function">
    <text evidence="14 19">Joins adenosylcobinamide-GDP and alpha-ribazole to generate adenosylcobalamin (Ado-cobalamin). Also synthesizes adenosylcobalamin 5'-phosphate from adenosylcobinamide-GDP and alpha-ribazole 5'-phosphate.</text>
</comment>
<comment type="cofactor">
    <cofactor evidence="1 19">
        <name>Mg(2+)</name>
        <dbReference type="ChEBI" id="CHEBI:18420"/>
    </cofactor>
</comment>
<dbReference type="GO" id="GO:0008818">
    <property type="term" value="F:cobalamin 5'-phosphate synthase activity"/>
    <property type="evidence" value="ECO:0007669"/>
    <property type="project" value="UniProtKB-UniRule"/>
</dbReference>
<dbReference type="Pfam" id="PF02654">
    <property type="entry name" value="CobS"/>
    <property type="match status" value="1"/>
</dbReference>
<dbReference type="GO" id="GO:0051073">
    <property type="term" value="F:adenosylcobinamide-GDP ribazoletransferase activity"/>
    <property type="evidence" value="ECO:0007669"/>
    <property type="project" value="UniProtKB-UniRule"/>
</dbReference>
<protein>
    <recommendedName>
        <fullName evidence="6 19">Adenosylcobinamide-GDP ribazoletransferase</fullName>
        <ecNumber evidence="5 19">2.7.8.26</ecNumber>
    </recommendedName>
    <alternativeName>
        <fullName evidence="16 19">Cobalamin synthase</fullName>
    </alternativeName>
    <alternativeName>
        <fullName evidence="15 19">Cobalamin-5'-phosphate synthase</fullName>
    </alternativeName>
</protein>
<dbReference type="GO" id="GO:0009236">
    <property type="term" value="P:cobalamin biosynthetic process"/>
    <property type="evidence" value="ECO:0007669"/>
    <property type="project" value="UniProtKB-UniRule"/>
</dbReference>
<evidence type="ECO:0000256" key="10">
    <source>
        <dbReference type="ARBA" id="ARBA00022692"/>
    </source>
</evidence>
<evidence type="ECO:0000256" key="7">
    <source>
        <dbReference type="ARBA" id="ARBA00022475"/>
    </source>
</evidence>
<comment type="catalytic activity">
    <reaction evidence="17 19">
        <text>alpha-ribazole + adenosylcob(III)inamide-GDP = adenosylcob(III)alamin + GMP + H(+)</text>
        <dbReference type="Rhea" id="RHEA:16049"/>
        <dbReference type="ChEBI" id="CHEBI:10329"/>
        <dbReference type="ChEBI" id="CHEBI:15378"/>
        <dbReference type="ChEBI" id="CHEBI:18408"/>
        <dbReference type="ChEBI" id="CHEBI:58115"/>
        <dbReference type="ChEBI" id="CHEBI:60487"/>
        <dbReference type="EC" id="2.7.8.26"/>
    </reaction>
</comment>
<keyword evidence="8 19" id="KW-0169">Cobalamin biosynthesis</keyword>
<name>A0A1T4MSH0_9FIRM</name>
<evidence type="ECO:0000256" key="2">
    <source>
        <dbReference type="ARBA" id="ARBA00004651"/>
    </source>
</evidence>
<comment type="catalytic activity">
    <reaction evidence="18 19">
        <text>alpha-ribazole 5'-phosphate + adenosylcob(III)inamide-GDP = adenosylcob(III)alamin 5'-phosphate + GMP + H(+)</text>
        <dbReference type="Rhea" id="RHEA:23560"/>
        <dbReference type="ChEBI" id="CHEBI:15378"/>
        <dbReference type="ChEBI" id="CHEBI:57918"/>
        <dbReference type="ChEBI" id="CHEBI:58115"/>
        <dbReference type="ChEBI" id="CHEBI:60487"/>
        <dbReference type="ChEBI" id="CHEBI:60493"/>
        <dbReference type="EC" id="2.7.8.26"/>
    </reaction>
</comment>
<dbReference type="OrthoDB" id="9794626at2"/>
<dbReference type="HAMAP" id="MF_00719">
    <property type="entry name" value="CobS"/>
    <property type="match status" value="1"/>
</dbReference>
<dbReference type="PANTHER" id="PTHR34148">
    <property type="entry name" value="ADENOSYLCOBINAMIDE-GDP RIBAZOLETRANSFERASE"/>
    <property type="match status" value="1"/>
</dbReference>
<feature type="transmembrane region" description="Helical" evidence="19">
    <location>
        <begin position="105"/>
        <end position="127"/>
    </location>
</feature>
<dbReference type="NCBIfam" id="TIGR00317">
    <property type="entry name" value="cobS"/>
    <property type="match status" value="1"/>
</dbReference>
<comment type="similarity">
    <text evidence="4 19">Belongs to the CobS family.</text>
</comment>
<dbReference type="AlphaFoldDB" id="A0A1T4MSH0"/>
<comment type="subcellular location">
    <subcellularLocation>
        <location evidence="2 19">Cell membrane</location>
        <topology evidence="2 19">Multi-pass membrane protein</topology>
    </subcellularLocation>
</comment>
<keyword evidence="12 19" id="KW-1133">Transmembrane helix</keyword>
<evidence type="ECO:0000256" key="19">
    <source>
        <dbReference type="HAMAP-Rule" id="MF_00719"/>
    </source>
</evidence>
<feature type="transmembrane region" description="Helical" evidence="19">
    <location>
        <begin position="59"/>
        <end position="84"/>
    </location>
</feature>
<evidence type="ECO:0000256" key="8">
    <source>
        <dbReference type="ARBA" id="ARBA00022573"/>
    </source>
</evidence>
<evidence type="ECO:0000256" key="5">
    <source>
        <dbReference type="ARBA" id="ARBA00013200"/>
    </source>
</evidence>
<evidence type="ECO:0000313" key="21">
    <source>
        <dbReference type="Proteomes" id="UP000196365"/>
    </source>
</evidence>
<evidence type="ECO:0000256" key="14">
    <source>
        <dbReference type="ARBA" id="ARBA00025228"/>
    </source>
</evidence>
<feature type="transmembrane region" description="Helical" evidence="19">
    <location>
        <begin position="219"/>
        <end position="241"/>
    </location>
</feature>
<feature type="transmembrane region" description="Helical" evidence="19">
    <location>
        <begin position="33"/>
        <end position="53"/>
    </location>
</feature>
<evidence type="ECO:0000256" key="4">
    <source>
        <dbReference type="ARBA" id="ARBA00010561"/>
    </source>
</evidence>
<keyword evidence="10 19" id="KW-0812">Transmembrane</keyword>
<evidence type="ECO:0000256" key="9">
    <source>
        <dbReference type="ARBA" id="ARBA00022679"/>
    </source>
</evidence>
<sequence length="242" mass="27770">MRKFFIAISFFTRIPIYIQSEIKEDEFYASMDLLPMVGLVIGGILYILWYILMDVPKDIVSFLLVFIYIFLTGGLHIDGFIDTLDGILSNRNQERVLEIMKDSRIGSFGALGLILLILGYFIIFQHIRGVELLLMPMVGRSCVFVTASFSDYARKEGGLGKTFIENVGKKKMIMSLIFSFLVIWFINYVYLLSFLICILLSIYLISFFKKKLGGMTGDTMGMVIELNQIIFLLSSYFVLFFK</sequence>
<keyword evidence="13 19" id="KW-0472">Membrane</keyword>
<keyword evidence="7 19" id="KW-1003">Cell membrane</keyword>
<proteinExistence type="inferred from homology"/>
<dbReference type="InterPro" id="IPR003805">
    <property type="entry name" value="CobS"/>
</dbReference>
<comment type="pathway">
    <text evidence="3 19">Cofactor biosynthesis; adenosylcobalamin biosynthesis; adenosylcobalamin from cob(II)yrinate a,c-diamide: step 7/7.</text>
</comment>
<dbReference type="EMBL" id="FUWV01000008">
    <property type="protein sequence ID" value="SJZ69913.1"/>
    <property type="molecule type" value="Genomic_DNA"/>
</dbReference>
<accession>A0A1T4MSH0</accession>
<dbReference type="UniPathway" id="UPA00148">
    <property type="reaction ID" value="UER00238"/>
</dbReference>
<dbReference type="Proteomes" id="UP000196365">
    <property type="component" value="Unassembled WGS sequence"/>
</dbReference>
<evidence type="ECO:0000256" key="12">
    <source>
        <dbReference type="ARBA" id="ARBA00022989"/>
    </source>
</evidence>
<evidence type="ECO:0000313" key="20">
    <source>
        <dbReference type="EMBL" id="SJZ69913.1"/>
    </source>
</evidence>
<evidence type="ECO:0000256" key="11">
    <source>
        <dbReference type="ARBA" id="ARBA00022842"/>
    </source>
</evidence>
<keyword evidence="9 19" id="KW-0808">Transferase</keyword>
<evidence type="ECO:0000256" key="15">
    <source>
        <dbReference type="ARBA" id="ARBA00032605"/>
    </source>
</evidence>
<evidence type="ECO:0000256" key="16">
    <source>
        <dbReference type="ARBA" id="ARBA00032853"/>
    </source>
</evidence>
<dbReference type="GO" id="GO:0005886">
    <property type="term" value="C:plasma membrane"/>
    <property type="evidence" value="ECO:0007669"/>
    <property type="project" value="UniProtKB-SubCell"/>
</dbReference>
<evidence type="ECO:0000256" key="6">
    <source>
        <dbReference type="ARBA" id="ARBA00015850"/>
    </source>
</evidence>
<evidence type="ECO:0000256" key="17">
    <source>
        <dbReference type="ARBA" id="ARBA00048623"/>
    </source>
</evidence>
<evidence type="ECO:0000256" key="13">
    <source>
        <dbReference type="ARBA" id="ARBA00023136"/>
    </source>
</evidence>
<dbReference type="RefSeq" id="WP_159454684.1">
    <property type="nucleotide sequence ID" value="NZ_FUWV01000008.1"/>
</dbReference>
<organism evidence="20 21">
    <name type="scientific">Garciella nitratireducens DSM 15102</name>
    <dbReference type="NCBI Taxonomy" id="1121911"/>
    <lineage>
        <taxon>Bacteria</taxon>
        <taxon>Bacillati</taxon>
        <taxon>Bacillota</taxon>
        <taxon>Clostridia</taxon>
        <taxon>Eubacteriales</taxon>
        <taxon>Eubacteriaceae</taxon>
        <taxon>Garciella</taxon>
    </lineage>
</organism>
<evidence type="ECO:0000256" key="3">
    <source>
        <dbReference type="ARBA" id="ARBA00004663"/>
    </source>
</evidence>
<keyword evidence="21" id="KW-1185">Reference proteome</keyword>
<evidence type="ECO:0000256" key="1">
    <source>
        <dbReference type="ARBA" id="ARBA00001946"/>
    </source>
</evidence>
<feature type="transmembrane region" description="Helical" evidence="19">
    <location>
        <begin position="174"/>
        <end position="207"/>
    </location>
</feature>
<dbReference type="EC" id="2.7.8.26" evidence="5 19"/>